<dbReference type="AlphaFoldDB" id="A0A839UJB3"/>
<keyword evidence="3" id="KW-1185">Reference proteome</keyword>
<dbReference type="RefSeq" id="WP_183665712.1">
    <property type="nucleotide sequence ID" value="NZ_JACHXN010000046.1"/>
</dbReference>
<protein>
    <submittedName>
        <fullName evidence="2">Putative membrane protein</fullName>
    </submittedName>
</protein>
<organism evidence="2 3">
    <name type="scientific">Phyllobacterium trifolii</name>
    <dbReference type="NCBI Taxonomy" id="300193"/>
    <lineage>
        <taxon>Bacteria</taxon>
        <taxon>Pseudomonadati</taxon>
        <taxon>Pseudomonadota</taxon>
        <taxon>Alphaproteobacteria</taxon>
        <taxon>Hyphomicrobiales</taxon>
        <taxon>Phyllobacteriaceae</taxon>
        <taxon>Phyllobacterium</taxon>
    </lineage>
</organism>
<feature type="transmembrane region" description="Helical" evidence="1">
    <location>
        <begin position="6"/>
        <end position="30"/>
    </location>
</feature>
<evidence type="ECO:0000313" key="3">
    <source>
        <dbReference type="Proteomes" id="UP000554520"/>
    </source>
</evidence>
<sequence length="140" mass="15645">MNGFTWPRLVLLGVFVASLLGNFFSLGYVFKQERDAPVMSTLAEGAFSTYPDDVRTEFRRLLRENRSQTIQALRELRGARRELASVSALPLKEAEVRKAMADVRNATDALQRLMQDLLLEALRSTDRARGGAAKQSGTLN</sequence>
<accession>A0A839UJB3</accession>
<gene>
    <name evidence="2" type="ORF">FHS21_006300</name>
</gene>
<reference evidence="2 3" key="1">
    <citation type="submission" date="2020-08" db="EMBL/GenBank/DDBJ databases">
        <title>Genomic Encyclopedia of Type Strains, Phase III (KMG-III): the genomes of soil and plant-associated and newly described type strains.</title>
        <authorList>
            <person name="Whitman W."/>
        </authorList>
    </citation>
    <scope>NUCLEOTIDE SEQUENCE [LARGE SCALE GENOMIC DNA]</scope>
    <source>
        <strain evidence="2 3">CECT 7015</strain>
    </source>
</reference>
<evidence type="ECO:0000313" key="2">
    <source>
        <dbReference type="EMBL" id="MBB3149843.1"/>
    </source>
</evidence>
<proteinExistence type="predicted"/>
<evidence type="ECO:0000256" key="1">
    <source>
        <dbReference type="SAM" id="Phobius"/>
    </source>
</evidence>
<dbReference type="Pfam" id="PF13801">
    <property type="entry name" value="Metal_resist"/>
    <property type="match status" value="1"/>
</dbReference>
<keyword evidence="1" id="KW-1133">Transmembrane helix</keyword>
<dbReference type="InterPro" id="IPR025961">
    <property type="entry name" value="Metal_resist"/>
</dbReference>
<dbReference type="EMBL" id="JACHXN010000046">
    <property type="protein sequence ID" value="MBB3149843.1"/>
    <property type="molecule type" value="Genomic_DNA"/>
</dbReference>
<keyword evidence="1" id="KW-0812">Transmembrane</keyword>
<keyword evidence="1" id="KW-0472">Membrane</keyword>
<name>A0A839UJB3_9HYPH</name>
<comment type="caution">
    <text evidence="2">The sequence shown here is derived from an EMBL/GenBank/DDBJ whole genome shotgun (WGS) entry which is preliminary data.</text>
</comment>
<dbReference type="Proteomes" id="UP000554520">
    <property type="component" value="Unassembled WGS sequence"/>
</dbReference>